<proteinExistence type="predicted"/>
<gene>
    <name evidence="2" type="ORF">AYR66_14865</name>
</gene>
<organism evidence="2 3">
    <name type="scientific">Noviherbaspirillum denitrificans</name>
    <dbReference type="NCBI Taxonomy" id="1968433"/>
    <lineage>
        <taxon>Bacteria</taxon>
        <taxon>Pseudomonadati</taxon>
        <taxon>Pseudomonadota</taxon>
        <taxon>Betaproteobacteria</taxon>
        <taxon>Burkholderiales</taxon>
        <taxon>Oxalobacteraceae</taxon>
        <taxon>Noviherbaspirillum</taxon>
    </lineage>
</organism>
<dbReference type="RefSeq" id="WP_088707449.1">
    <property type="nucleotide sequence ID" value="NZ_LSTO01000001.1"/>
</dbReference>
<keyword evidence="3" id="KW-1185">Reference proteome</keyword>
<comment type="caution">
    <text evidence="2">The sequence shown here is derived from an EMBL/GenBank/DDBJ whole genome shotgun (WGS) entry which is preliminary data.</text>
</comment>
<accession>A0A254TLI7</accession>
<sequence length="174" mass="19132">MLNFLKNLTDSSPATPPGPVAYPRPMAEMAEYLILLQAAGTAPGSGRKGNLLRLATLLADDPYCLGYLHGMFDSLCEQWEVPATERRLVIGTASTILFRDLLDDCCEPRTIGTIEDKAFNGLHAFAGDGDFRRGRFDGCTELTRYTATRERNDIPARLHERLKQLLEAAVTTAG</sequence>
<evidence type="ECO:0000313" key="2">
    <source>
        <dbReference type="EMBL" id="OWW20578.1"/>
    </source>
</evidence>
<dbReference type="Proteomes" id="UP000197535">
    <property type="component" value="Unassembled WGS sequence"/>
</dbReference>
<evidence type="ECO:0000313" key="3">
    <source>
        <dbReference type="Proteomes" id="UP000197535"/>
    </source>
</evidence>
<protein>
    <submittedName>
        <fullName evidence="2">Uncharacterized protein</fullName>
    </submittedName>
</protein>
<reference evidence="2 3" key="1">
    <citation type="submission" date="2016-02" db="EMBL/GenBank/DDBJ databases">
        <authorList>
            <person name="Wen L."/>
            <person name="He K."/>
            <person name="Yang H."/>
        </authorList>
    </citation>
    <scope>NUCLEOTIDE SEQUENCE [LARGE SCALE GENOMIC DNA]</scope>
    <source>
        <strain evidence="2 3">TSA40</strain>
    </source>
</reference>
<feature type="region of interest" description="Disordered" evidence="1">
    <location>
        <begin position="1"/>
        <end position="20"/>
    </location>
</feature>
<feature type="compositionally biased region" description="Polar residues" evidence="1">
    <location>
        <begin position="1"/>
        <end position="13"/>
    </location>
</feature>
<dbReference type="EMBL" id="LSTO01000001">
    <property type="protein sequence ID" value="OWW20578.1"/>
    <property type="molecule type" value="Genomic_DNA"/>
</dbReference>
<evidence type="ECO:0000256" key="1">
    <source>
        <dbReference type="SAM" id="MobiDB-lite"/>
    </source>
</evidence>
<name>A0A254TLI7_9BURK</name>
<dbReference type="AlphaFoldDB" id="A0A254TLI7"/>